<evidence type="ECO:0000259" key="12">
    <source>
        <dbReference type="PROSITE" id="PS50157"/>
    </source>
</evidence>
<dbReference type="PANTHER" id="PTHR24404">
    <property type="entry name" value="ZINC FINGER PROTEIN"/>
    <property type="match status" value="1"/>
</dbReference>
<dbReference type="FunFam" id="3.30.160.60:FF:000099">
    <property type="entry name" value="Zinc finger protein 79"/>
    <property type="match status" value="1"/>
</dbReference>
<feature type="domain" description="C2H2-type" evidence="12">
    <location>
        <begin position="732"/>
        <end position="759"/>
    </location>
</feature>
<feature type="domain" description="C2H2-type" evidence="12">
    <location>
        <begin position="564"/>
        <end position="591"/>
    </location>
</feature>
<keyword evidence="3" id="KW-0479">Metal-binding</keyword>
<evidence type="ECO:0000313" key="13">
    <source>
        <dbReference type="EMBL" id="CAG5118474.1"/>
    </source>
</evidence>
<accession>A0A8S3YN53</accession>
<comment type="similarity">
    <text evidence="2">Belongs to the krueppel C2H2-type zinc-finger protein family.</text>
</comment>
<name>A0A8S3YN53_9EUPU</name>
<protein>
    <recommendedName>
        <fullName evidence="12">C2H2-type domain-containing protein</fullName>
    </recommendedName>
</protein>
<evidence type="ECO:0000256" key="1">
    <source>
        <dbReference type="ARBA" id="ARBA00004123"/>
    </source>
</evidence>
<keyword evidence="4" id="KW-0677">Repeat</keyword>
<evidence type="ECO:0000256" key="6">
    <source>
        <dbReference type="ARBA" id="ARBA00022833"/>
    </source>
</evidence>
<comment type="subcellular location">
    <subcellularLocation>
        <location evidence="1">Nucleus</location>
    </subcellularLocation>
</comment>
<feature type="domain" description="C2H2-type" evidence="12">
    <location>
        <begin position="592"/>
        <end position="619"/>
    </location>
</feature>
<organism evidence="13 14">
    <name type="scientific">Candidula unifasciata</name>
    <dbReference type="NCBI Taxonomy" id="100452"/>
    <lineage>
        <taxon>Eukaryota</taxon>
        <taxon>Metazoa</taxon>
        <taxon>Spiralia</taxon>
        <taxon>Lophotrochozoa</taxon>
        <taxon>Mollusca</taxon>
        <taxon>Gastropoda</taxon>
        <taxon>Heterobranchia</taxon>
        <taxon>Euthyneura</taxon>
        <taxon>Panpulmonata</taxon>
        <taxon>Eupulmonata</taxon>
        <taxon>Stylommatophora</taxon>
        <taxon>Helicina</taxon>
        <taxon>Helicoidea</taxon>
        <taxon>Geomitridae</taxon>
        <taxon>Candidula</taxon>
    </lineage>
</organism>
<evidence type="ECO:0000256" key="2">
    <source>
        <dbReference type="ARBA" id="ARBA00006991"/>
    </source>
</evidence>
<dbReference type="EMBL" id="CAJHNH020000557">
    <property type="protein sequence ID" value="CAG5118474.1"/>
    <property type="molecule type" value="Genomic_DNA"/>
</dbReference>
<dbReference type="InterPro" id="IPR050589">
    <property type="entry name" value="Ikaros_C2H2-ZF"/>
</dbReference>
<dbReference type="InterPro" id="IPR036236">
    <property type="entry name" value="Znf_C2H2_sf"/>
</dbReference>
<dbReference type="FunFam" id="3.30.160.60:FF:000417">
    <property type="entry name" value="Zinc finger protein"/>
    <property type="match status" value="1"/>
</dbReference>
<keyword evidence="6" id="KW-0862">Zinc</keyword>
<gene>
    <name evidence="13" type="ORF">CUNI_LOCUS4032</name>
</gene>
<dbReference type="OrthoDB" id="6131077at2759"/>
<feature type="domain" description="C2H2-type" evidence="12">
    <location>
        <begin position="620"/>
        <end position="647"/>
    </location>
</feature>
<evidence type="ECO:0000256" key="3">
    <source>
        <dbReference type="ARBA" id="ARBA00022723"/>
    </source>
</evidence>
<keyword evidence="14" id="KW-1185">Reference proteome</keyword>
<dbReference type="Gene3D" id="3.30.160.60">
    <property type="entry name" value="Classic Zinc Finger"/>
    <property type="match status" value="12"/>
</dbReference>
<evidence type="ECO:0000256" key="4">
    <source>
        <dbReference type="ARBA" id="ARBA00022737"/>
    </source>
</evidence>
<dbReference type="FunFam" id="3.30.160.60:FF:000557">
    <property type="entry name" value="zinc finger and SCAN domain-containing protein 29"/>
    <property type="match status" value="1"/>
</dbReference>
<dbReference type="GO" id="GO:0005634">
    <property type="term" value="C:nucleus"/>
    <property type="evidence" value="ECO:0007669"/>
    <property type="project" value="UniProtKB-SubCell"/>
</dbReference>
<dbReference type="FunFam" id="3.30.160.60:FF:001289">
    <property type="entry name" value="Zinc finger protein 574"/>
    <property type="match status" value="1"/>
</dbReference>
<feature type="domain" description="C2H2-type" evidence="12">
    <location>
        <begin position="704"/>
        <end position="731"/>
    </location>
</feature>
<dbReference type="FunFam" id="3.30.160.60:FF:003288">
    <property type="entry name" value="Uncharacterized protein"/>
    <property type="match status" value="1"/>
</dbReference>
<feature type="domain" description="C2H2-type" evidence="12">
    <location>
        <begin position="788"/>
        <end position="815"/>
    </location>
</feature>
<evidence type="ECO:0000256" key="9">
    <source>
        <dbReference type="ARBA" id="ARBA00023163"/>
    </source>
</evidence>
<evidence type="ECO:0000256" key="7">
    <source>
        <dbReference type="ARBA" id="ARBA00023015"/>
    </source>
</evidence>
<proteinExistence type="inferred from homology"/>
<dbReference type="SUPFAM" id="SSF57667">
    <property type="entry name" value="beta-beta-alpha zinc fingers"/>
    <property type="match status" value="7"/>
</dbReference>
<keyword evidence="8" id="KW-0238">DNA-binding</keyword>
<evidence type="ECO:0000256" key="11">
    <source>
        <dbReference type="PROSITE-ProRule" id="PRU00042"/>
    </source>
</evidence>
<evidence type="ECO:0000256" key="8">
    <source>
        <dbReference type="ARBA" id="ARBA00023125"/>
    </source>
</evidence>
<evidence type="ECO:0000256" key="5">
    <source>
        <dbReference type="ARBA" id="ARBA00022771"/>
    </source>
</evidence>
<keyword evidence="10" id="KW-0539">Nucleus</keyword>
<keyword evidence="9" id="KW-0804">Transcription</keyword>
<dbReference type="GO" id="GO:0006357">
    <property type="term" value="P:regulation of transcription by RNA polymerase II"/>
    <property type="evidence" value="ECO:0007669"/>
    <property type="project" value="UniProtKB-ARBA"/>
</dbReference>
<dbReference type="FunFam" id="3.30.160.60:FF:000624">
    <property type="entry name" value="zinc finger protein 697"/>
    <property type="match status" value="1"/>
</dbReference>
<dbReference type="PROSITE" id="PS50157">
    <property type="entry name" value="ZINC_FINGER_C2H2_2"/>
    <property type="match status" value="13"/>
</dbReference>
<dbReference type="Pfam" id="PF00096">
    <property type="entry name" value="zf-C2H2"/>
    <property type="match status" value="9"/>
</dbReference>
<dbReference type="FunFam" id="3.30.160.60:FF:002343">
    <property type="entry name" value="Zinc finger protein 33A"/>
    <property type="match status" value="5"/>
</dbReference>
<dbReference type="GO" id="GO:0000978">
    <property type="term" value="F:RNA polymerase II cis-regulatory region sequence-specific DNA binding"/>
    <property type="evidence" value="ECO:0007669"/>
    <property type="project" value="TreeGrafter"/>
</dbReference>
<dbReference type="InterPro" id="IPR013087">
    <property type="entry name" value="Znf_C2H2_type"/>
</dbReference>
<feature type="domain" description="C2H2-type" evidence="12">
    <location>
        <begin position="648"/>
        <end position="675"/>
    </location>
</feature>
<dbReference type="GO" id="GO:0008270">
    <property type="term" value="F:zinc ion binding"/>
    <property type="evidence" value="ECO:0007669"/>
    <property type="project" value="UniProtKB-KW"/>
</dbReference>
<reference evidence="13" key="1">
    <citation type="submission" date="2021-04" db="EMBL/GenBank/DDBJ databases">
        <authorList>
            <consortium name="Molecular Ecology Group"/>
        </authorList>
    </citation>
    <scope>NUCLEOTIDE SEQUENCE</scope>
</reference>
<feature type="domain" description="C2H2-type" evidence="12">
    <location>
        <begin position="676"/>
        <end position="703"/>
    </location>
</feature>
<feature type="domain" description="C2H2-type" evidence="12">
    <location>
        <begin position="452"/>
        <end position="479"/>
    </location>
</feature>
<evidence type="ECO:0000313" key="14">
    <source>
        <dbReference type="Proteomes" id="UP000678393"/>
    </source>
</evidence>
<feature type="domain" description="C2H2-type" evidence="12">
    <location>
        <begin position="760"/>
        <end position="787"/>
    </location>
</feature>
<feature type="domain" description="C2H2-type" evidence="12">
    <location>
        <begin position="480"/>
        <end position="507"/>
    </location>
</feature>
<dbReference type="PANTHER" id="PTHR24404:SF114">
    <property type="entry name" value="KLUMPFUSS, ISOFORM B-RELATED"/>
    <property type="match status" value="1"/>
</dbReference>
<dbReference type="PROSITE" id="PS00028">
    <property type="entry name" value="ZINC_FINGER_C2H2_1"/>
    <property type="match status" value="13"/>
</dbReference>
<comment type="caution">
    <text evidence="13">The sequence shown here is derived from an EMBL/GenBank/DDBJ whole genome shotgun (WGS) entry which is preliminary data.</text>
</comment>
<sequence>MDHMEFSIALPPCVDFTKAGVEWADMKQRLNAHSRHSSDQHEGLVKAFLMSIAVEQVQEIFSMFGLTYDEAVKFSQILQRLEEACLPRFLIIYNRYRFFTCKQNLDDTFDDFLRDLINWSENCEFGDLKDILLKDCIITGVPDATIRQRLLETEELDFTKTIDICRAVEKQQKRQNTWIPTNQAGLADISVGSECLGLTADGRQVQPSVKVFNHASTNTDFDDFTVQISGEQTTNVKDIRSTMCHGIELDEAISSVELLDQSENVQKSGGDCSGQPYSVSGETNNFCLTATPVRELRRSKRLGQVANQLFDLNSDQKKRSSRDVNLNVCKTVSQLKTSADDGQGENNNSIECQISKLHLGVKKKFYDKGTVETSNEKHSELLTEIAASPKQTHKVMENGTLKFSRKTVESGNHQKNAVVKEEEDRSFLSKLSPALMQVKGSHERKNYRRQNLKCRMCQAAFSDLAALRKHRLKHKQERKFKCDFCLSKFTNLSHLKVHTRLHTGERPYTCDTCGALYSEASKLKAHLRKHTGEKPYRCTVCSRMFAWTAAYTRHMRTHTGERPYTCEFCGVCFADFTSLQRHIRTHTLEKPYQCNKCSSKFTDPSALKLHNRIHNGERPYACSTCGVTFIRSQHLKEHIKLHTGEKPFRCETCGANFAEASKLKSHSRKHTGEKPYLCKMCGTRFAWTAAFTRHMRTHTLEKPYVCDFCGSHFADHSTLTRHRRTHTGERPYPCKICGSGFADNSSLHRHMRIHTGEKSYTCEVCGSSFAVKSYLVRHMRTHTGEKPYTCDLCGSKFTDSSKLNRHKKVHLKDQMKWGNQVKPEAHKIQQIQPVQPLQMLLPDGTVHHPSTNGNLDSGSADYQRSLIPLVHALQLPVVMTPALLPLSKPLPCNSSLLS</sequence>
<dbReference type="AlphaFoldDB" id="A0A8S3YN53"/>
<dbReference type="GO" id="GO:0003700">
    <property type="term" value="F:DNA-binding transcription factor activity"/>
    <property type="evidence" value="ECO:0007669"/>
    <property type="project" value="TreeGrafter"/>
</dbReference>
<dbReference type="SMART" id="SM00355">
    <property type="entry name" value="ZnF_C2H2"/>
    <property type="match status" value="13"/>
</dbReference>
<feature type="domain" description="C2H2-type" evidence="12">
    <location>
        <begin position="508"/>
        <end position="535"/>
    </location>
</feature>
<dbReference type="Proteomes" id="UP000678393">
    <property type="component" value="Unassembled WGS sequence"/>
</dbReference>
<evidence type="ECO:0000256" key="10">
    <source>
        <dbReference type="ARBA" id="ARBA00023242"/>
    </source>
</evidence>
<keyword evidence="7" id="KW-0805">Transcription regulation</keyword>
<keyword evidence="5 11" id="KW-0863">Zinc-finger</keyword>
<feature type="domain" description="C2H2-type" evidence="12">
    <location>
        <begin position="536"/>
        <end position="563"/>
    </location>
</feature>